<name>A0A2Z2HMT8_9ARCH</name>
<gene>
    <name evidence="2" type="ORF">NMSP_0494</name>
</gene>
<keyword evidence="3" id="KW-1185">Reference proteome</keyword>
<accession>A0A2Z2HMT8</accession>
<dbReference type="KEGG" id="nct:NMSP_0494"/>
<dbReference type="OrthoDB" id="4571at2157"/>
<evidence type="ECO:0000313" key="2">
    <source>
        <dbReference type="EMBL" id="ARS64116.1"/>
    </source>
</evidence>
<dbReference type="InterPro" id="IPR011335">
    <property type="entry name" value="Restrct_endonuc-II-like"/>
</dbReference>
<sequence length="221" mass="25786">MSLYNHIPVNFKQAELIERDNAHFYQTPSGEIYPSITTILHETMSLEKKESLENWKEQEIAANYITQEAAIIGTETHKLIENHINEVKQTDEVRLLSVAHFNNLIPFLQKINDVHGTELRLYSNKMKLAGTSDCIANYDGELSIIDYKTKRSNQKEEWMTDHFIQGTAYSQMFEELTGIEVKQVVILVSSEKNSRMEFVKKTEDYKDLLTQRLNQYYDVLE</sequence>
<organism evidence="2 3">
    <name type="scientific">Candidatus Nitrosomarinus catalinensis</name>
    <dbReference type="NCBI Taxonomy" id="1898749"/>
    <lineage>
        <taxon>Archaea</taxon>
        <taxon>Nitrososphaerota</taxon>
        <taxon>Nitrososphaeria</taxon>
        <taxon>Nitrosopumilales</taxon>
        <taxon>Nitrosopumilaceae</taxon>
        <taxon>Candidatus Nitrosomarinus</taxon>
    </lineage>
</organism>
<dbReference type="Gene3D" id="3.90.320.10">
    <property type="match status" value="1"/>
</dbReference>
<reference evidence="2 3" key="1">
    <citation type="journal article" date="2017" name="Environ. Microbiol.">
        <title>Genome and epigenome of a novel marine Thaumarchaeota strain suggest viral infection, phosphorothioation DNA modification and multiple restriction systems.</title>
        <authorList>
            <person name="Ahlgren N.A."/>
            <person name="Chen Y."/>
            <person name="Needham D.M."/>
            <person name="Parada A.E."/>
            <person name="Sachdeva R."/>
            <person name="Trinh V."/>
            <person name="Chen T."/>
            <person name="Fuhrman J.A."/>
        </authorList>
    </citation>
    <scope>NUCLEOTIDE SEQUENCE [LARGE SCALE GENOMIC DNA]</scope>
    <source>
        <strain evidence="2 3">SPOT01</strain>
    </source>
</reference>
<proteinExistence type="predicted"/>
<dbReference type="InterPro" id="IPR038726">
    <property type="entry name" value="PDDEXK_AddAB-type"/>
</dbReference>
<dbReference type="SUPFAM" id="SSF52980">
    <property type="entry name" value="Restriction endonuclease-like"/>
    <property type="match status" value="1"/>
</dbReference>
<dbReference type="Proteomes" id="UP000249949">
    <property type="component" value="Chromosome"/>
</dbReference>
<dbReference type="Pfam" id="PF12705">
    <property type="entry name" value="PDDEXK_1"/>
    <property type="match status" value="1"/>
</dbReference>
<dbReference type="AlphaFoldDB" id="A0A2Z2HMT8"/>
<dbReference type="PANTHER" id="PTHR31340:SF3">
    <property type="entry name" value="MITOCHONDRIAL GENOME MAINTENANCE EXONUCLEASE 1"/>
    <property type="match status" value="1"/>
</dbReference>
<dbReference type="PANTHER" id="PTHR31340">
    <property type="entry name" value="MITOCHONDRIAL GENOME MAINTENANCE EXONUCLEASE 1"/>
    <property type="match status" value="1"/>
</dbReference>
<evidence type="ECO:0000313" key="3">
    <source>
        <dbReference type="Proteomes" id="UP000249949"/>
    </source>
</evidence>
<dbReference type="EMBL" id="CP021324">
    <property type="protein sequence ID" value="ARS64116.1"/>
    <property type="molecule type" value="Genomic_DNA"/>
</dbReference>
<evidence type="ECO:0000259" key="1">
    <source>
        <dbReference type="Pfam" id="PF12705"/>
    </source>
</evidence>
<protein>
    <submittedName>
        <fullName evidence="2">PD-(D/E)XK nuclease superfamily protein</fullName>
    </submittedName>
</protein>
<feature type="domain" description="PD-(D/E)XK endonuclease-like" evidence="1">
    <location>
        <begin position="56"/>
        <end position="215"/>
    </location>
</feature>
<dbReference type="InterPro" id="IPR011604">
    <property type="entry name" value="PDDEXK-like_dom_sf"/>
</dbReference>